<reference evidence="1" key="1">
    <citation type="submission" date="2020-08" db="EMBL/GenBank/DDBJ databases">
        <title>Multicomponent nature underlies the extraordinary mechanical properties of spider dragline silk.</title>
        <authorList>
            <person name="Kono N."/>
            <person name="Nakamura H."/>
            <person name="Mori M."/>
            <person name="Yoshida Y."/>
            <person name="Ohtoshi R."/>
            <person name="Malay A.D."/>
            <person name="Moran D.A.P."/>
            <person name="Tomita M."/>
            <person name="Numata K."/>
            <person name="Arakawa K."/>
        </authorList>
    </citation>
    <scope>NUCLEOTIDE SEQUENCE</scope>
</reference>
<accession>A0A8X6XFW1</accession>
<dbReference type="AlphaFoldDB" id="A0A8X6XFW1"/>
<dbReference type="EMBL" id="BMAV01008394">
    <property type="protein sequence ID" value="GFY51942.1"/>
    <property type="molecule type" value="Genomic_DNA"/>
</dbReference>
<keyword evidence="2" id="KW-1185">Reference proteome</keyword>
<evidence type="ECO:0000313" key="1">
    <source>
        <dbReference type="EMBL" id="GFY51942.1"/>
    </source>
</evidence>
<protein>
    <submittedName>
        <fullName evidence="1">Uncharacterized protein</fullName>
    </submittedName>
</protein>
<gene>
    <name evidence="1" type="ORF">TNIN_254231</name>
</gene>
<proteinExistence type="predicted"/>
<comment type="caution">
    <text evidence="1">The sequence shown here is derived from an EMBL/GenBank/DDBJ whole genome shotgun (WGS) entry which is preliminary data.</text>
</comment>
<evidence type="ECO:0000313" key="2">
    <source>
        <dbReference type="Proteomes" id="UP000886998"/>
    </source>
</evidence>
<dbReference type="Proteomes" id="UP000886998">
    <property type="component" value="Unassembled WGS sequence"/>
</dbReference>
<sequence length="125" mass="14201">MAPERSDYADDERGRFDALLSTSFLKTKADPYLSLTMFGIPISQYKARSTTPAVINVQESFLVMRRHAQQLCYGLEHRHVETTHFGGYAQEYNREKSVKLSPERLGTSGRPVRSVVIKVPTNSHQ</sequence>
<organism evidence="1 2">
    <name type="scientific">Trichonephila inaurata madagascariensis</name>
    <dbReference type="NCBI Taxonomy" id="2747483"/>
    <lineage>
        <taxon>Eukaryota</taxon>
        <taxon>Metazoa</taxon>
        <taxon>Ecdysozoa</taxon>
        <taxon>Arthropoda</taxon>
        <taxon>Chelicerata</taxon>
        <taxon>Arachnida</taxon>
        <taxon>Araneae</taxon>
        <taxon>Araneomorphae</taxon>
        <taxon>Entelegynae</taxon>
        <taxon>Araneoidea</taxon>
        <taxon>Nephilidae</taxon>
        <taxon>Trichonephila</taxon>
        <taxon>Trichonephila inaurata</taxon>
    </lineage>
</organism>
<name>A0A8X6XFW1_9ARAC</name>